<name>A0A645IVN3_9ZZZZ</name>
<dbReference type="AlphaFoldDB" id="A0A645IVN3"/>
<proteinExistence type="predicted"/>
<accession>A0A645IVN3</accession>
<comment type="caution">
    <text evidence="1">The sequence shown here is derived from an EMBL/GenBank/DDBJ whole genome shotgun (WGS) entry which is preliminary data.</text>
</comment>
<protein>
    <submittedName>
        <fullName evidence="1">Uncharacterized protein</fullName>
    </submittedName>
</protein>
<evidence type="ECO:0000313" key="1">
    <source>
        <dbReference type="EMBL" id="MPN55236.1"/>
    </source>
</evidence>
<sequence length="113" mass="12527">MILRGLIVLQRHVIVLFHANPMMIKITNPEHAIGVVALRRLHEPLKRLVNIPLDPIPGIVAPAKFVFSGIVPLICQKTEPIRGGHCAVVHVDILLQALARIQLRVGVPRLSRL</sequence>
<gene>
    <name evidence="1" type="ORF">SDC9_202916</name>
</gene>
<reference evidence="1" key="1">
    <citation type="submission" date="2019-08" db="EMBL/GenBank/DDBJ databases">
        <authorList>
            <person name="Kucharzyk K."/>
            <person name="Murdoch R.W."/>
            <person name="Higgins S."/>
            <person name="Loffler F."/>
        </authorList>
    </citation>
    <scope>NUCLEOTIDE SEQUENCE</scope>
</reference>
<organism evidence="1">
    <name type="scientific">bioreactor metagenome</name>
    <dbReference type="NCBI Taxonomy" id="1076179"/>
    <lineage>
        <taxon>unclassified sequences</taxon>
        <taxon>metagenomes</taxon>
        <taxon>ecological metagenomes</taxon>
    </lineage>
</organism>
<dbReference type="EMBL" id="VSSQ01124229">
    <property type="protein sequence ID" value="MPN55236.1"/>
    <property type="molecule type" value="Genomic_DNA"/>
</dbReference>